<dbReference type="PRINTS" id="PR00344">
    <property type="entry name" value="BCTRLSENSOR"/>
</dbReference>
<dbReference type="Gene3D" id="3.40.190.10">
    <property type="entry name" value="Periplasmic binding protein-like II"/>
    <property type="match status" value="2"/>
</dbReference>
<dbReference type="GO" id="GO:0000155">
    <property type="term" value="F:phosphorelay sensor kinase activity"/>
    <property type="evidence" value="ECO:0007669"/>
    <property type="project" value="InterPro"/>
</dbReference>
<dbReference type="AlphaFoldDB" id="A0A212LTQ3"/>
<keyword evidence="8" id="KW-0902">Two-component regulatory system</keyword>
<dbReference type="InterPro" id="IPR003594">
    <property type="entry name" value="HATPase_dom"/>
</dbReference>
<evidence type="ECO:0000256" key="5">
    <source>
        <dbReference type="ARBA" id="ARBA00022741"/>
    </source>
</evidence>
<dbReference type="SUPFAM" id="SSF53850">
    <property type="entry name" value="Periplasmic binding protein-like II"/>
    <property type="match status" value="1"/>
</dbReference>
<proteinExistence type="predicted"/>
<keyword evidence="9" id="KW-0812">Transmembrane</keyword>
<dbReference type="CDD" id="cd00082">
    <property type="entry name" value="HisKA"/>
    <property type="match status" value="1"/>
</dbReference>
<reference evidence="11" key="1">
    <citation type="submission" date="2016-08" db="EMBL/GenBank/DDBJ databases">
        <authorList>
            <person name="Seilhamer J.J."/>
        </authorList>
    </citation>
    <scope>NUCLEOTIDE SEQUENCE</scope>
    <source>
        <strain evidence="11">86</strain>
    </source>
</reference>
<dbReference type="Pfam" id="PF00497">
    <property type="entry name" value="SBP_bac_3"/>
    <property type="match status" value="1"/>
</dbReference>
<dbReference type="CDD" id="cd13704">
    <property type="entry name" value="PBP2_HisK"/>
    <property type="match status" value="1"/>
</dbReference>
<dbReference type="Gene3D" id="1.10.287.130">
    <property type="match status" value="1"/>
</dbReference>
<evidence type="ECO:0000256" key="9">
    <source>
        <dbReference type="SAM" id="Phobius"/>
    </source>
</evidence>
<dbReference type="SMART" id="SM00079">
    <property type="entry name" value="PBPe"/>
    <property type="match status" value="1"/>
</dbReference>
<dbReference type="PANTHER" id="PTHR43065">
    <property type="entry name" value="SENSOR HISTIDINE KINASE"/>
    <property type="match status" value="1"/>
</dbReference>
<evidence type="ECO:0000256" key="6">
    <source>
        <dbReference type="ARBA" id="ARBA00022777"/>
    </source>
</evidence>
<evidence type="ECO:0000256" key="3">
    <source>
        <dbReference type="ARBA" id="ARBA00022553"/>
    </source>
</evidence>
<name>A0A212LTQ3_9FIRM</name>
<evidence type="ECO:0000256" key="8">
    <source>
        <dbReference type="ARBA" id="ARBA00023012"/>
    </source>
</evidence>
<dbReference type="InterPro" id="IPR036890">
    <property type="entry name" value="HATPase_C_sf"/>
</dbReference>
<dbReference type="GO" id="GO:0015276">
    <property type="term" value="F:ligand-gated monoatomic ion channel activity"/>
    <property type="evidence" value="ECO:0007669"/>
    <property type="project" value="InterPro"/>
</dbReference>
<accession>A0A212LTQ3</accession>
<evidence type="ECO:0000259" key="10">
    <source>
        <dbReference type="PROSITE" id="PS50109"/>
    </source>
</evidence>
<dbReference type="InterPro" id="IPR036097">
    <property type="entry name" value="HisK_dim/P_sf"/>
</dbReference>
<dbReference type="Pfam" id="PF02518">
    <property type="entry name" value="HATPase_c"/>
    <property type="match status" value="1"/>
</dbReference>
<keyword evidence="4" id="KW-0808">Transferase</keyword>
<evidence type="ECO:0000256" key="1">
    <source>
        <dbReference type="ARBA" id="ARBA00000085"/>
    </source>
</evidence>
<dbReference type="Pfam" id="PF00512">
    <property type="entry name" value="HisKA"/>
    <property type="match status" value="1"/>
</dbReference>
<dbReference type="PROSITE" id="PS50109">
    <property type="entry name" value="HIS_KIN"/>
    <property type="match status" value="1"/>
</dbReference>
<evidence type="ECO:0000313" key="11">
    <source>
        <dbReference type="EMBL" id="SCM80871.1"/>
    </source>
</evidence>
<dbReference type="InterPro" id="IPR004358">
    <property type="entry name" value="Sig_transdc_His_kin-like_C"/>
</dbReference>
<feature type="domain" description="Histidine kinase" evidence="10">
    <location>
        <begin position="324"/>
        <end position="532"/>
    </location>
</feature>
<dbReference type="InterPro" id="IPR005467">
    <property type="entry name" value="His_kinase_dom"/>
</dbReference>
<evidence type="ECO:0000256" key="2">
    <source>
        <dbReference type="ARBA" id="ARBA00012438"/>
    </source>
</evidence>
<dbReference type="EC" id="2.7.13.3" evidence="2"/>
<evidence type="ECO:0000256" key="7">
    <source>
        <dbReference type="ARBA" id="ARBA00022840"/>
    </source>
</evidence>
<dbReference type="SMART" id="SM00387">
    <property type="entry name" value="HATPase_c"/>
    <property type="match status" value="1"/>
</dbReference>
<dbReference type="GO" id="GO:0016020">
    <property type="term" value="C:membrane"/>
    <property type="evidence" value="ECO:0007669"/>
    <property type="project" value="InterPro"/>
</dbReference>
<dbReference type="InterPro" id="IPR001638">
    <property type="entry name" value="Solute-binding_3/MltF_N"/>
</dbReference>
<dbReference type="SMART" id="SM00388">
    <property type="entry name" value="HisKA"/>
    <property type="match status" value="1"/>
</dbReference>
<gene>
    <name evidence="11" type="ORF">KL86SPO_31049</name>
</gene>
<organism evidence="11">
    <name type="scientific">uncultured Sporomusa sp</name>
    <dbReference type="NCBI Taxonomy" id="307249"/>
    <lineage>
        <taxon>Bacteria</taxon>
        <taxon>Bacillati</taxon>
        <taxon>Bacillota</taxon>
        <taxon>Negativicutes</taxon>
        <taxon>Selenomonadales</taxon>
        <taxon>Sporomusaceae</taxon>
        <taxon>Sporomusa</taxon>
        <taxon>environmental samples</taxon>
    </lineage>
</organism>
<sequence length="541" mass="61094">MVYRLYLVVLAFIVTFCFWPVAALAIGENPDHRVLIVAGDENFPPYEFVDSIDGSQVYRGFNVDLLKAVALSTGYEIQFRPLPWAEAMRALDRGEVHAVGGMKYNSERDKRYDFSEAYMTNSLAIFVRKDMQAIASIDDLTGYKVAVQKDAVSYYRLKDRPVHLWLTSSQEETLALLVNGEVDAAVGNHLTGKYILQRTNKHENIKIVGGAIDPEGYCVAVQEGDPLLAVFNRGLADIKQNGTYDKIYAKWFGEPVDYPVQYYKRNFSIALGGVVVLVVVAAVFIQINLYLQREVKKRTLEIQKINEELQRKDKMEALGKLVACIAHEIRTPLTSIKTFVELLPAKYDNPLFREKISQFVPQEVERLNTIVNDLLSYANPRKIERETTPLKRLIDNVMVFFADAIARQGIDLQIDINEEVLVQVDRQQMKQVMINIFLNAIQAVESTEHAKLTVSGGIMDGLPYLAIFDNGAGIAEENRKFLFEPFFSTKDRGTGLGLFVSYQLAKQNRVDIRIDSQAGSGTRVTLLFNSEENEDAQITDC</sequence>
<keyword evidence="6 11" id="KW-0418">Kinase</keyword>
<dbReference type="InterPro" id="IPR003661">
    <property type="entry name" value="HisK_dim/P_dom"/>
</dbReference>
<keyword evidence="7" id="KW-0067">ATP-binding</keyword>
<dbReference type="PANTHER" id="PTHR43065:SF10">
    <property type="entry name" value="PEROXIDE STRESS-ACTIVATED HISTIDINE KINASE MAK3"/>
    <property type="match status" value="1"/>
</dbReference>
<dbReference type="SUPFAM" id="SSF47384">
    <property type="entry name" value="Homodimeric domain of signal transducing histidine kinase"/>
    <property type="match status" value="1"/>
</dbReference>
<dbReference type="EMBL" id="FMJE01000003">
    <property type="protein sequence ID" value="SCM80871.1"/>
    <property type="molecule type" value="Genomic_DNA"/>
</dbReference>
<protein>
    <recommendedName>
        <fullName evidence="2">histidine kinase</fullName>
        <ecNumber evidence="2">2.7.13.3</ecNumber>
    </recommendedName>
</protein>
<dbReference type="SMART" id="SM00062">
    <property type="entry name" value="PBPb"/>
    <property type="match status" value="1"/>
</dbReference>
<feature type="transmembrane region" description="Helical" evidence="9">
    <location>
        <begin position="267"/>
        <end position="291"/>
    </location>
</feature>
<dbReference type="RefSeq" id="WP_288184067.1">
    <property type="nucleotide sequence ID" value="NZ_LT608335.1"/>
</dbReference>
<dbReference type="SUPFAM" id="SSF55874">
    <property type="entry name" value="ATPase domain of HSP90 chaperone/DNA topoisomerase II/histidine kinase"/>
    <property type="match status" value="1"/>
</dbReference>
<keyword evidence="9" id="KW-0472">Membrane</keyword>
<comment type="catalytic activity">
    <reaction evidence="1">
        <text>ATP + protein L-histidine = ADP + protein N-phospho-L-histidine.</text>
        <dbReference type="EC" id="2.7.13.3"/>
    </reaction>
</comment>
<evidence type="ECO:0000256" key="4">
    <source>
        <dbReference type="ARBA" id="ARBA00022679"/>
    </source>
</evidence>
<dbReference type="InterPro" id="IPR001320">
    <property type="entry name" value="Iontro_rcpt_C"/>
</dbReference>
<dbReference type="Gene3D" id="3.30.565.10">
    <property type="entry name" value="Histidine kinase-like ATPase, C-terminal domain"/>
    <property type="match status" value="1"/>
</dbReference>
<dbReference type="GO" id="GO:0005524">
    <property type="term" value="F:ATP binding"/>
    <property type="evidence" value="ECO:0007669"/>
    <property type="project" value="UniProtKB-KW"/>
</dbReference>
<keyword evidence="9" id="KW-1133">Transmembrane helix</keyword>
<keyword evidence="3" id="KW-0597">Phosphoprotein</keyword>
<keyword evidence="5" id="KW-0547">Nucleotide-binding</keyword>